<evidence type="ECO:0000313" key="5">
    <source>
        <dbReference type="Proteomes" id="UP000244174"/>
    </source>
</evidence>
<keyword evidence="2" id="KW-0378">Hydrolase</keyword>
<dbReference type="InterPro" id="IPR014905">
    <property type="entry name" value="HIRAN"/>
</dbReference>
<dbReference type="GO" id="GO:0016818">
    <property type="term" value="F:hydrolase activity, acting on acid anhydrides, in phosphorus-containing anhydrides"/>
    <property type="evidence" value="ECO:0007669"/>
    <property type="project" value="InterPro"/>
</dbReference>
<keyword evidence="1" id="KW-0479">Metal-binding</keyword>
<organism evidence="4 5">
    <name type="scientific">Christiangramia gaetbulicola</name>
    <dbReference type="NCBI Taxonomy" id="703340"/>
    <lineage>
        <taxon>Bacteria</taxon>
        <taxon>Pseudomonadati</taxon>
        <taxon>Bacteroidota</taxon>
        <taxon>Flavobacteriia</taxon>
        <taxon>Flavobacteriales</taxon>
        <taxon>Flavobacteriaceae</taxon>
        <taxon>Christiangramia</taxon>
    </lineage>
</organism>
<name>A0A2T6AHX7_9FLAO</name>
<evidence type="ECO:0000259" key="3">
    <source>
        <dbReference type="Pfam" id="PF08797"/>
    </source>
</evidence>
<evidence type="ECO:0000256" key="2">
    <source>
        <dbReference type="ARBA" id="ARBA00022801"/>
    </source>
</evidence>
<accession>A0A2T6AHX7</accession>
<dbReference type="GO" id="GO:0008270">
    <property type="term" value="F:zinc ion binding"/>
    <property type="evidence" value="ECO:0007669"/>
    <property type="project" value="InterPro"/>
</dbReference>
<feature type="domain" description="HIRAN" evidence="3">
    <location>
        <begin position="130"/>
        <end position="189"/>
    </location>
</feature>
<sequence length="217" mass="25375">MKRVGNIFLIWRKGPGSRRIPVAIIKRNSSEGTKFKYIQENLKEAENKGFIPYTGFPDTEKVYKENVLEILSQRLVKSERNDLSSFYKFWRIDPEKKTDKYYMLAMTQGLLPIDNFEFLADFNPKKGLNFISEIAGLTRTKIESDFLEKGDILKYVLDPKNEQDKNAVKLFKDEKFLGYVKKIHSRVFHKAKGPIKVKVHHLERNGVITRAFIEILL</sequence>
<dbReference type="GO" id="GO:0003676">
    <property type="term" value="F:nucleic acid binding"/>
    <property type="evidence" value="ECO:0007669"/>
    <property type="project" value="InterPro"/>
</dbReference>
<protein>
    <recommendedName>
        <fullName evidence="3">HIRAN domain-containing protein</fullName>
    </recommendedName>
</protein>
<dbReference type="AlphaFoldDB" id="A0A2T6AHX7"/>
<dbReference type="Proteomes" id="UP000244174">
    <property type="component" value="Unassembled WGS sequence"/>
</dbReference>
<gene>
    <name evidence="4" type="ORF">C8P64_1957</name>
</gene>
<reference evidence="4 5" key="1">
    <citation type="submission" date="2018-04" db="EMBL/GenBank/DDBJ databases">
        <title>Genomic Encyclopedia of Archaeal and Bacterial Type Strains, Phase II (KMG-II): from individual species to whole genera.</title>
        <authorList>
            <person name="Goeker M."/>
        </authorList>
    </citation>
    <scope>NUCLEOTIDE SEQUENCE [LARGE SCALE GENOMIC DNA]</scope>
    <source>
        <strain evidence="4 5">DSM 23082</strain>
    </source>
</reference>
<dbReference type="OrthoDB" id="1332840at2"/>
<dbReference type="RefSeq" id="WP_108171857.1">
    <property type="nucleotide sequence ID" value="NZ_QBKQ01000002.1"/>
</dbReference>
<proteinExistence type="predicted"/>
<dbReference type="EMBL" id="QBKQ01000002">
    <property type="protein sequence ID" value="PTX43430.1"/>
    <property type="molecule type" value="Genomic_DNA"/>
</dbReference>
<keyword evidence="5" id="KW-1185">Reference proteome</keyword>
<dbReference type="Pfam" id="PF08797">
    <property type="entry name" value="HIRAN"/>
    <property type="match status" value="1"/>
</dbReference>
<comment type="caution">
    <text evidence="4">The sequence shown here is derived from an EMBL/GenBank/DDBJ whole genome shotgun (WGS) entry which is preliminary data.</text>
</comment>
<dbReference type="Gene3D" id="3.30.70.2330">
    <property type="match status" value="1"/>
</dbReference>
<evidence type="ECO:0000256" key="1">
    <source>
        <dbReference type="ARBA" id="ARBA00022723"/>
    </source>
</evidence>
<evidence type="ECO:0000313" key="4">
    <source>
        <dbReference type="EMBL" id="PTX43430.1"/>
    </source>
</evidence>